<evidence type="ECO:0000313" key="2">
    <source>
        <dbReference type="EMBL" id="KAF2879808.1"/>
    </source>
</evidence>
<proteinExistence type="predicted"/>
<dbReference type="PANTHER" id="PTHR37984">
    <property type="entry name" value="PROTEIN CBG26694"/>
    <property type="match status" value="1"/>
</dbReference>
<keyword evidence="3" id="KW-1185">Reference proteome</keyword>
<dbReference type="PANTHER" id="PTHR37984:SF9">
    <property type="entry name" value="INTEGRASE CATALYTIC DOMAIN-CONTAINING PROTEIN"/>
    <property type="match status" value="1"/>
</dbReference>
<comment type="caution">
    <text evidence="2">The sequence shown here is derived from an EMBL/GenBank/DDBJ whole genome shotgun (WGS) entry which is preliminary data.</text>
</comment>
<evidence type="ECO:0000313" key="3">
    <source>
        <dbReference type="Proteomes" id="UP000801492"/>
    </source>
</evidence>
<feature type="compositionally biased region" description="Basic and acidic residues" evidence="1">
    <location>
        <begin position="196"/>
        <end position="205"/>
    </location>
</feature>
<dbReference type="CDD" id="cd20805">
    <property type="entry name" value="C1_DGK_rpt2"/>
    <property type="match status" value="1"/>
</dbReference>
<gene>
    <name evidence="2" type="ORF">ILUMI_26335</name>
</gene>
<accession>A0A8K0FZ08</accession>
<feature type="region of interest" description="Disordered" evidence="1">
    <location>
        <begin position="194"/>
        <end position="234"/>
    </location>
</feature>
<dbReference type="OrthoDB" id="6629284at2759"/>
<name>A0A8K0FZ08_IGNLU</name>
<evidence type="ECO:0008006" key="4">
    <source>
        <dbReference type="Google" id="ProtNLM"/>
    </source>
</evidence>
<dbReference type="EMBL" id="VTPC01091068">
    <property type="protein sequence ID" value="KAF2879808.1"/>
    <property type="molecule type" value="Genomic_DNA"/>
</dbReference>
<dbReference type="AlphaFoldDB" id="A0A8K0FZ08"/>
<reference evidence="2" key="1">
    <citation type="submission" date="2019-08" db="EMBL/GenBank/DDBJ databases">
        <title>The genome of the North American firefly Photinus pyralis.</title>
        <authorList>
            <consortium name="Photinus pyralis genome working group"/>
            <person name="Fallon T.R."/>
            <person name="Sander Lower S.E."/>
            <person name="Weng J.-K."/>
        </authorList>
    </citation>
    <scope>NUCLEOTIDE SEQUENCE</scope>
    <source>
        <strain evidence="2">TRF0915ILg1</strain>
        <tissue evidence="2">Whole body</tissue>
    </source>
</reference>
<evidence type="ECO:0000256" key="1">
    <source>
        <dbReference type="SAM" id="MobiDB-lite"/>
    </source>
</evidence>
<feature type="compositionally biased region" description="Polar residues" evidence="1">
    <location>
        <begin position="211"/>
        <end position="234"/>
    </location>
</feature>
<dbReference type="InterPro" id="IPR050951">
    <property type="entry name" value="Retrovirus_Pol_polyprotein"/>
</dbReference>
<sequence>MPDTDEKPSRPLIGHIREFKVGQDFQMYEETFAQYCQANEIIGSRRRAMLISLICDDTYKTLRDLCFPDKPQDKSYDELCTLLREHNTPPKNTFRERIQFYQAVQGRDETCSEWYARIKRLSIDCKFTDITAVLKDKFVSGLRPGPVLDQIVESPVTDNLKSIVDSAVAKETAIKAASNSNHGVNAITRANAQYQSDRRAPEARGNRNKFTKPSTAASERGRTQNSANEVTPQQKPKCSCCGKKHKGVYKYVTYRCNKCNKVGHLEFVCKSQTKPILCVQGDGTYPICNVEGSNMCKPIILKVKLEDNMLEMLLDSGSPISTINKTTYDEYFSHKNIEPTNHIFHGYQGDPIIPIGHVALNVEFKDTLKLLKFRANQPYRQRFYAVV</sequence>
<protein>
    <recommendedName>
        <fullName evidence="4">Peptidase A2 domain-containing protein</fullName>
    </recommendedName>
</protein>
<dbReference type="Proteomes" id="UP000801492">
    <property type="component" value="Unassembled WGS sequence"/>
</dbReference>
<organism evidence="2 3">
    <name type="scientific">Ignelater luminosus</name>
    <name type="common">Cucubano</name>
    <name type="synonym">Pyrophorus luminosus</name>
    <dbReference type="NCBI Taxonomy" id="2038154"/>
    <lineage>
        <taxon>Eukaryota</taxon>
        <taxon>Metazoa</taxon>
        <taxon>Ecdysozoa</taxon>
        <taxon>Arthropoda</taxon>
        <taxon>Hexapoda</taxon>
        <taxon>Insecta</taxon>
        <taxon>Pterygota</taxon>
        <taxon>Neoptera</taxon>
        <taxon>Endopterygota</taxon>
        <taxon>Coleoptera</taxon>
        <taxon>Polyphaga</taxon>
        <taxon>Elateriformia</taxon>
        <taxon>Elateroidea</taxon>
        <taxon>Elateridae</taxon>
        <taxon>Agrypninae</taxon>
        <taxon>Pyrophorini</taxon>
        <taxon>Ignelater</taxon>
    </lineage>
</organism>